<accession>A0A552V648</accession>
<dbReference type="OrthoDB" id="751263at2"/>
<keyword evidence="3" id="KW-1185">Reference proteome</keyword>
<dbReference type="EMBL" id="VJVZ01000003">
    <property type="protein sequence ID" value="TRW25956.1"/>
    <property type="molecule type" value="Genomic_DNA"/>
</dbReference>
<protein>
    <submittedName>
        <fullName evidence="2">Uncharacterized protein</fullName>
    </submittedName>
</protein>
<evidence type="ECO:0000256" key="1">
    <source>
        <dbReference type="SAM" id="Coils"/>
    </source>
</evidence>
<gene>
    <name evidence="2" type="ORF">FMM05_06965</name>
</gene>
<dbReference type="AlphaFoldDB" id="A0A552V648"/>
<organism evidence="2 3">
    <name type="scientific">Flavobacterium zepuense</name>
    <dbReference type="NCBI Taxonomy" id="2593302"/>
    <lineage>
        <taxon>Bacteria</taxon>
        <taxon>Pseudomonadati</taxon>
        <taxon>Bacteroidota</taxon>
        <taxon>Flavobacteriia</taxon>
        <taxon>Flavobacteriales</taxon>
        <taxon>Flavobacteriaceae</taxon>
        <taxon>Flavobacterium</taxon>
    </lineage>
</organism>
<reference evidence="2 3" key="1">
    <citation type="submission" date="2019-07" db="EMBL/GenBank/DDBJ databases">
        <title>Flavobacterium sp. nov., isolated from glacier ice.</title>
        <authorList>
            <person name="Liu Q."/>
            <person name="Xin Y.-H."/>
        </authorList>
    </citation>
    <scope>NUCLEOTIDE SEQUENCE [LARGE SCALE GENOMIC DNA]</scope>
    <source>
        <strain evidence="2 3">ZT4R6</strain>
    </source>
</reference>
<dbReference type="RefSeq" id="WP_143372620.1">
    <property type="nucleotide sequence ID" value="NZ_VJVZ01000003.1"/>
</dbReference>
<dbReference type="Proteomes" id="UP000320643">
    <property type="component" value="Unassembled WGS sequence"/>
</dbReference>
<evidence type="ECO:0000313" key="3">
    <source>
        <dbReference type="Proteomes" id="UP000320643"/>
    </source>
</evidence>
<keyword evidence="1" id="KW-0175">Coiled coil</keyword>
<feature type="coiled-coil region" evidence="1">
    <location>
        <begin position="128"/>
        <end position="158"/>
    </location>
</feature>
<evidence type="ECO:0000313" key="2">
    <source>
        <dbReference type="EMBL" id="TRW25956.1"/>
    </source>
</evidence>
<name>A0A552V648_9FLAO</name>
<comment type="caution">
    <text evidence="2">The sequence shown here is derived from an EMBL/GenBank/DDBJ whole genome shotgun (WGS) entry which is preliminary data.</text>
</comment>
<proteinExistence type="predicted"/>
<sequence>MKDTYFKTRRPFKKRQHRYEIGSPVGLWNLYDDNHFLARLYKIGINEQEAYYHYHMHYATSTGKCNEAEFYSHVREIVADHIEALRKESPFSTNHAIHRANLKCLRTFRDYLVSINIFGYRDPVDITITRYDSEISSLKRELAQKEKLIQKMKAFETDQKIRITKGYLYTLVDLIQQLPELKLPEDSGMRLLRPSTEMVWVKMICKYFQHGDEEISSQTLRSYFPANKDVPGIKYRIIQEKYKLYRIVSSNKSK</sequence>